<dbReference type="InterPro" id="IPR003594">
    <property type="entry name" value="HATPase_dom"/>
</dbReference>
<gene>
    <name evidence="3" type="ORF">G3R48_02305</name>
</gene>
<name>A0ABS5HZH6_9GAMM</name>
<dbReference type="Gene3D" id="3.30.565.10">
    <property type="entry name" value="Histidine kinase-like ATPase, C-terminal domain"/>
    <property type="match status" value="1"/>
</dbReference>
<dbReference type="CDD" id="cd16936">
    <property type="entry name" value="HATPase_RsbW-like"/>
    <property type="match status" value="1"/>
</dbReference>
<dbReference type="PANTHER" id="PTHR35526:SF3">
    <property type="entry name" value="ANTI-SIGMA-F FACTOR RSBW"/>
    <property type="match status" value="1"/>
</dbReference>
<keyword evidence="1" id="KW-0808">Transferase</keyword>
<keyword evidence="1" id="KW-0418">Kinase</keyword>
<dbReference type="EMBL" id="JAAIKR010000001">
    <property type="protein sequence ID" value="MBR9726824.1"/>
    <property type="molecule type" value="Genomic_DNA"/>
</dbReference>
<dbReference type="PANTHER" id="PTHR35526">
    <property type="entry name" value="ANTI-SIGMA-F FACTOR RSBW-RELATED"/>
    <property type="match status" value="1"/>
</dbReference>
<keyword evidence="3" id="KW-0547">Nucleotide-binding</keyword>
<proteinExistence type="predicted"/>
<comment type="caution">
    <text evidence="3">The sequence shown here is derived from an EMBL/GenBank/DDBJ whole genome shotgun (WGS) entry which is preliminary data.</text>
</comment>
<evidence type="ECO:0000313" key="4">
    <source>
        <dbReference type="Proteomes" id="UP000811844"/>
    </source>
</evidence>
<reference evidence="3 4" key="1">
    <citation type="submission" date="2020-02" db="EMBL/GenBank/DDBJ databases">
        <title>Shewanella WXL01 sp. nov., a marine bacterium isolated from green algae in Luhuitou Fringing Reef (Northern South China Sea).</title>
        <authorList>
            <person name="Wang X."/>
        </authorList>
    </citation>
    <scope>NUCLEOTIDE SEQUENCE [LARGE SCALE GENOMIC DNA]</scope>
    <source>
        <strain evidence="3 4">MCCC 1A01895</strain>
    </source>
</reference>
<organism evidence="3 4">
    <name type="scientific">Shewanella intestini</name>
    <dbReference type="NCBI Taxonomy" id="2017544"/>
    <lineage>
        <taxon>Bacteria</taxon>
        <taxon>Pseudomonadati</taxon>
        <taxon>Pseudomonadota</taxon>
        <taxon>Gammaproteobacteria</taxon>
        <taxon>Alteromonadales</taxon>
        <taxon>Shewanellaceae</taxon>
        <taxon>Shewanella</taxon>
    </lineage>
</organism>
<evidence type="ECO:0000256" key="1">
    <source>
        <dbReference type="ARBA" id="ARBA00022527"/>
    </source>
</evidence>
<evidence type="ECO:0000313" key="3">
    <source>
        <dbReference type="EMBL" id="MBR9726824.1"/>
    </source>
</evidence>
<dbReference type="InterPro" id="IPR036890">
    <property type="entry name" value="HATPase_C_sf"/>
</dbReference>
<dbReference type="Proteomes" id="UP000811844">
    <property type="component" value="Unassembled WGS sequence"/>
</dbReference>
<dbReference type="GO" id="GO:0005524">
    <property type="term" value="F:ATP binding"/>
    <property type="evidence" value="ECO:0007669"/>
    <property type="project" value="UniProtKB-KW"/>
</dbReference>
<keyword evidence="3" id="KW-0067">ATP-binding</keyword>
<evidence type="ECO:0000259" key="2">
    <source>
        <dbReference type="Pfam" id="PF13581"/>
    </source>
</evidence>
<keyword evidence="1" id="KW-0723">Serine/threonine-protein kinase</keyword>
<dbReference type="RefSeq" id="WP_153660704.1">
    <property type="nucleotide sequence ID" value="NZ_JAAIKR010000001.1"/>
</dbReference>
<dbReference type="InterPro" id="IPR050267">
    <property type="entry name" value="Anti-sigma-factor_SerPK"/>
</dbReference>
<dbReference type="SUPFAM" id="SSF55874">
    <property type="entry name" value="ATPase domain of HSP90 chaperone/DNA topoisomerase II/histidine kinase"/>
    <property type="match status" value="1"/>
</dbReference>
<sequence length="129" mass="14737">MNTLQINLSQNIIEDNHLCEELEQFMLLNNVTEAQRFKLITCTMEGVNNALQHGGSHANEIIIMLHCNDQKIMVDVLDKANFSPLPDVNECPNIEQENGRGLWIMDNWMDQVVLKPSVLGTHLRLSLLR</sequence>
<keyword evidence="4" id="KW-1185">Reference proteome</keyword>
<protein>
    <submittedName>
        <fullName evidence="3">ATP-binding protein</fullName>
    </submittedName>
</protein>
<dbReference type="Pfam" id="PF13581">
    <property type="entry name" value="HATPase_c_2"/>
    <property type="match status" value="1"/>
</dbReference>
<feature type="domain" description="Histidine kinase/HSP90-like ATPase" evidence="2">
    <location>
        <begin position="19"/>
        <end position="126"/>
    </location>
</feature>
<accession>A0ABS5HZH6</accession>